<name>A0ABS0LQK3_9LACT</name>
<dbReference type="PANTHER" id="PTHR34383:SF3">
    <property type="entry name" value="POLYPHOSPHATE:AMP PHOSPHOTRANSFERASE"/>
    <property type="match status" value="1"/>
</dbReference>
<feature type="domain" description="Polyphosphate kinase-2-related" evidence="1">
    <location>
        <begin position="15"/>
        <end position="227"/>
    </location>
</feature>
<keyword evidence="3" id="KW-1185">Reference proteome</keyword>
<dbReference type="RefSeq" id="WP_197115352.1">
    <property type="nucleotide sequence ID" value="NZ_JACBXQ010000003.1"/>
</dbReference>
<comment type="caution">
    <text evidence="2">The sequence shown here is derived from an EMBL/GenBank/DDBJ whole genome shotgun (WGS) entry which is preliminary data.</text>
</comment>
<dbReference type="SUPFAM" id="SSF52540">
    <property type="entry name" value="P-loop containing nucleoside triphosphate hydrolases"/>
    <property type="match status" value="2"/>
</dbReference>
<dbReference type="InterPro" id="IPR022488">
    <property type="entry name" value="PPK2-related"/>
</dbReference>
<gene>
    <name evidence="2" type="ORF">HZY91_05940</name>
</gene>
<accession>A0ABS0LQK3</accession>
<dbReference type="EMBL" id="JACBXQ010000003">
    <property type="protein sequence ID" value="MBG9986433.1"/>
    <property type="molecule type" value="Genomic_DNA"/>
</dbReference>
<dbReference type="Gene3D" id="3.40.50.300">
    <property type="entry name" value="P-loop containing nucleotide triphosphate hydrolases"/>
    <property type="match status" value="2"/>
</dbReference>
<organism evidence="2 3">
    <name type="scientific">Facklamia lactis</name>
    <dbReference type="NCBI Taxonomy" id="2749967"/>
    <lineage>
        <taxon>Bacteria</taxon>
        <taxon>Bacillati</taxon>
        <taxon>Bacillota</taxon>
        <taxon>Bacilli</taxon>
        <taxon>Lactobacillales</taxon>
        <taxon>Aerococcaceae</taxon>
        <taxon>Facklamia</taxon>
    </lineage>
</organism>
<reference evidence="2 3" key="1">
    <citation type="submission" date="2020-07" db="EMBL/GenBank/DDBJ databases">
        <title>Facklamia lactis sp. nov., isolated from raw milk.</title>
        <authorList>
            <person name="Doll E.V."/>
            <person name="Huptas C."/>
            <person name="Staib L."/>
            <person name="Wenning M."/>
            <person name="Scherer S."/>
        </authorList>
    </citation>
    <scope>NUCLEOTIDE SEQUENCE [LARGE SCALE GENOMIC DNA]</scope>
    <source>
        <strain evidence="2 3">DSM 111018</strain>
    </source>
</reference>
<evidence type="ECO:0000313" key="2">
    <source>
        <dbReference type="EMBL" id="MBG9986433.1"/>
    </source>
</evidence>
<evidence type="ECO:0000259" key="1">
    <source>
        <dbReference type="Pfam" id="PF03976"/>
    </source>
</evidence>
<proteinExistence type="predicted"/>
<dbReference type="Pfam" id="PF03976">
    <property type="entry name" value="PPK2"/>
    <property type="match status" value="2"/>
</dbReference>
<sequence>MLKEFDFDKVDKRFDSFKRSELGEQLDQLQRIVQGLKIPVLILVDGWESSGKGAIIKDLTRELDPRYVRVEVFEKANDIEKAHPASWRFWQKIPSNQEIVVYDRSFYYHVFNHDKKNQKKLDQRVRELSELEKTLIDNGTIVIKLFLNITQKNQKKRIQELEKSSRAKLLLSDEDYQQNEDYEKYQDWFDQVLDATDQKYSPWHIIGAEDRKLASKTALGIVIEEINNGMERIIQMRQQEESVSRDREKTYRLLEEVDLTQTISDEAYEEELQPLQEEAAELVYQCYSEDIPIVLAFEGMDAAGKGGAIKRLTRYIDPRSYKIYGINAPDSVEDTFHYLWRFQKELPKDGEMVIFDRSWYGRVLVERVEGFAPERDWERAYDEINQMERTLYDHNTAIMKFFLYIDSNEQERRFQDRMEEPAKNYKITAEDWRNRDKTPQYIEAMNEMLKRTDTDYAPWYIVASNQKKYARIQVLKHFIAYLKEHLSQ</sequence>
<evidence type="ECO:0000313" key="3">
    <source>
        <dbReference type="Proteomes" id="UP000721415"/>
    </source>
</evidence>
<dbReference type="Proteomes" id="UP000721415">
    <property type="component" value="Unassembled WGS sequence"/>
</dbReference>
<feature type="domain" description="Polyphosphate kinase-2-related" evidence="1">
    <location>
        <begin position="263"/>
        <end position="484"/>
    </location>
</feature>
<dbReference type="PANTHER" id="PTHR34383">
    <property type="entry name" value="POLYPHOSPHATE:AMP PHOSPHOTRANSFERASE-RELATED"/>
    <property type="match status" value="1"/>
</dbReference>
<protein>
    <recommendedName>
        <fullName evidence="1">Polyphosphate kinase-2-related domain-containing protein</fullName>
    </recommendedName>
</protein>
<dbReference type="InterPro" id="IPR027417">
    <property type="entry name" value="P-loop_NTPase"/>
</dbReference>